<accession>A0ABR4A4M3</accession>
<keyword evidence="1" id="KW-0378">Hydrolase</keyword>
<dbReference type="Proteomes" id="UP001590950">
    <property type="component" value="Unassembled WGS sequence"/>
</dbReference>
<evidence type="ECO:0000313" key="3">
    <source>
        <dbReference type="Proteomes" id="UP001590950"/>
    </source>
</evidence>
<dbReference type="InterPro" id="IPR007312">
    <property type="entry name" value="Phosphoesterase"/>
</dbReference>
<reference evidence="2 3" key="1">
    <citation type="submission" date="2024-09" db="EMBL/GenBank/DDBJ databases">
        <title>Rethinking Asexuality: The Enigmatic Case of Functional Sexual Genes in Lepraria (Stereocaulaceae).</title>
        <authorList>
            <person name="Doellman M."/>
            <person name="Sun Y."/>
            <person name="Barcenas-Pena A."/>
            <person name="Lumbsch H.T."/>
            <person name="Grewe F."/>
        </authorList>
    </citation>
    <scope>NUCLEOTIDE SEQUENCE [LARGE SCALE GENOMIC DNA]</scope>
    <source>
        <strain evidence="2 3">Mercado 3170</strain>
    </source>
</reference>
<protein>
    <recommendedName>
        <fullName evidence="4">Acid phosphatase</fullName>
    </recommendedName>
</protein>
<gene>
    <name evidence="2" type="ORF">N7G274_006317</name>
</gene>
<evidence type="ECO:0000313" key="2">
    <source>
        <dbReference type="EMBL" id="KAL2040859.1"/>
    </source>
</evidence>
<sequence>MPSIRLGSSLFSIALTATLSLGVVIVPGKAFDRFVTIWLENQDFTSVTQNADYKNLSSHGIFLTSYYALTHPSEPNYIASVGGDYFGLDNDNDVQLPENVSTVVDLFDSKGIAWKEYMESIPSPGYTGTGTTNSAGHNAYVRKHNPLMSFASITNNQSRSQNIVSFAQFEDDLASQSLPQWMHMSPNMSDDGHDTRLAYGIAWAKSLLTPLLLNSYFNNRTLVLLTIDESATYSEPNKVAALLLGDISPDLQGTTDDTFYTHYSLLSTVENNFGLPNLGRYDVGANVFQIVANATGHRNQDMVDMANVHLSYSHPGYLNSQSKLPIPTPNVELVGAGGQGVLSTITDAWVNGTGCNSFSTPYNGSGQVFDSVSPPVLLEVRTGSNASATATACGPVGQSKSKSGGSSIRRHCFFCEGMWPLVILEALSIIRALV</sequence>
<evidence type="ECO:0008006" key="4">
    <source>
        <dbReference type="Google" id="ProtNLM"/>
    </source>
</evidence>
<comment type="caution">
    <text evidence="2">The sequence shown here is derived from an EMBL/GenBank/DDBJ whole genome shotgun (WGS) entry which is preliminary data.</text>
</comment>
<dbReference type="Gene3D" id="3.40.720.10">
    <property type="entry name" value="Alkaline Phosphatase, subunit A"/>
    <property type="match status" value="1"/>
</dbReference>
<dbReference type="InterPro" id="IPR017850">
    <property type="entry name" value="Alkaline_phosphatase_core_sf"/>
</dbReference>
<name>A0ABR4A4M3_9LECA</name>
<dbReference type="Pfam" id="PF04185">
    <property type="entry name" value="Phosphoesterase"/>
    <property type="match status" value="1"/>
</dbReference>
<dbReference type="PANTHER" id="PTHR31956:SF15">
    <property type="entry name" value="ACID PHOSPHATASE PHOA"/>
    <property type="match status" value="1"/>
</dbReference>
<keyword evidence="3" id="KW-1185">Reference proteome</keyword>
<dbReference type="PANTHER" id="PTHR31956">
    <property type="entry name" value="NON-SPECIFIC PHOSPHOLIPASE C4-RELATED"/>
    <property type="match status" value="1"/>
</dbReference>
<evidence type="ECO:0000256" key="1">
    <source>
        <dbReference type="ARBA" id="ARBA00022801"/>
    </source>
</evidence>
<dbReference type="EMBL" id="JBEFKJ010000019">
    <property type="protein sequence ID" value="KAL2040859.1"/>
    <property type="molecule type" value="Genomic_DNA"/>
</dbReference>
<organism evidence="2 3">
    <name type="scientific">Stereocaulon virgatum</name>
    <dbReference type="NCBI Taxonomy" id="373712"/>
    <lineage>
        <taxon>Eukaryota</taxon>
        <taxon>Fungi</taxon>
        <taxon>Dikarya</taxon>
        <taxon>Ascomycota</taxon>
        <taxon>Pezizomycotina</taxon>
        <taxon>Lecanoromycetes</taxon>
        <taxon>OSLEUM clade</taxon>
        <taxon>Lecanoromycetidae</taxon>
        <taxon>Lecanorales</taxon>
        <taxon>Lecanorineae</taxon>
        <taxon>Stereocaulaceae</taxon>
        <taxon>Stereocaulon</taxon>
    </lineage>
</organism>
<proteinExistence type="predicted"/>